<feature type="signal peptide" evidence="9">
    <location>
        <begin position="1"/>
        <end position="25"/>
    </location>
</feature>
<evidence type="ECO:0000256" key="3">
    <source>
        <dbReference type="ARBA" id="ARBA00012643"/>
    </source>
</evidence>
<dbReference type="GO" id="GO:0046872">
    <property type="term" value="F:metal ion binding"/>
    <property type="evidence" value="ECO:0007669"/>
    <property type="project" value="UniProtKB-KW"/>
</dbReference>
<evidence type="ECO:0000256" key="8">
    <source>
        <dbReference type="ARBA" id="ARBA00029793"/>
    </source>
</evidence>
<keyword evidence="14" id="KW-1185">Reference proteome</keyword>
<feature type="chain" id="PRO_5025705025" description="5'-nucleotidase" evidence="9">
    <location>
        <begin position="26"/>
        <end position="525"/>
    </location>
</feature>
<dbReference type="GO" id="GO:0000166">
    <property type="term" value="F:nucleotide binding"/>
    <property type="evidence" value="ECO:0007669"/>
    <property type="project" value="UniProtKB-KW"/>
</dbReference>
<comment type="similarity">
    <text evidence="2 9">Belongs to the 5'-nucleotidase family.</text>
</comment>
<dbReference type="Proteomes" id="UP000472240">
    <property type="component" value="Chromosome 3"/>
</dbReference>
<dbReference type="GO" id="GO:0006196">
    <property type="term" value="P:AMP catabolic process"/>
    <property type="evidence" value="ECO:0007669"/>
    <property type="project" value="TreeGrafter"/>
</dbReference>
<dbReference type="GeneTree" id="ENSGT00530000063775"/>
<dbReference type="GO" id="GO:0008253">
    <property type="term" value="F:5'-nucleotidase activity"/>
    <property type="evidence" value="ECO:0007669"/>
    <property type="project" value="UniProtKB-EC"/>
</dbReference>
<evidence type="ECO:0000256" key="1">
    <source>
        <dbReference type="ARBA" id="ARBA00000815"/>
    </source>
</evidence>
<dbReference type="InterPro" id="IPR004843">
    <property type="entry name" value="Calcineurin-like_PHP"/>
</dbReference>
<gene>
    <name evidence="13" type="primary">NT5E</name>
</gene>
<reference evidence="14" key="3">
    <citation type="submission" date="2018-12" db="EMBL/GenBank/DDBJ databases">
        <title>G10K-VGP greater horseshoe bat female genome, primary haplotype.</title>
        <authorList>
            <person name="Teeling E."/>
            <person name="Myers G."/>
            <person name="Vernes S."/>
            <person name="Pippel M."/>
            <person name="Winkler S."/>
            <person name="Fedrigo O."/>
            <person name="Rhie A."/>
            <person name="Koren S."/>
            <person name="Phillippy A."/>
            <person name="Lewin H."/>
            <person name="Damas J."/>
            <person name="Howe K."/>
            <person name="Mountcastle J."/>
            <person name="Jarvis E.D."/>
        </authorList>
    </citation>
    <scope>NUCLEOTIDE SEQUENCE [LARGE SCALE GENOMIC DNA]</scope>
</reference>
<dbReference type="PANTHER" id="PTHR11575:SF24">
    <property type="entry name" value="5'-NUCLEOTIDASE"/>
    <property type="match status" value="1"/>
</dbReference>
<dbReference type="Pfam" id="PF02872">
    <property type="entry name" value="5_nucleotid_C"/>
    <property type="match status" value="2"/>
</dbReference>
<dbReference type="SUPFAM" id="SSF55816">
    <property type="entry name" value="5'-nucleotidase (syn. UDP-sugar hydrolase), C-terminal domain"/>
    <property type="match status" value="1"/>
</dbReference>
<dbReference type="InterPro" id="IPR006179">
    <property type="entry name" value="5_nucleotidase/apyrase"/>
</dbReference>
<keyword evidence="5 9" id="KW-0732">Signal</keyword>
<dbReference type="Gene3D" id="3.60.21.10">
    <property type="match status" value="1"/>
</dbReference>
<reference evidence="13" key="5">
    <citation type="submission" date="2025-09" db="UniProtKB">
        <authorList>
            <consortium name="Ensembl"/>
        </authorList>
    </citation>
    <scope>IDENTIFICATION</scope>
</reference>
<keyword evidence="7 9" id="KW-0378">Hydrolase</keyword>
<dbReference type="PRINTS" id="PR01607">
    <property type="entry name" value="APYRASEFAMLY"/>
</dbReference>
<dbReference type="InterPro" id="IPR006146">
    <property type="entry name" value="5'-Nucleotdase_CS"/>
</dbReference>
<dbReference type="Ensembl" id="ENSRFET00010000801.1">
    <property type="protein sequence ID" value="ENSRFEP00010000706.1"/>
    <property type="gene ID" value="ENSRFEG00010000563.1"/>
</dbReference>
<evidence type="ECO:0000256" key="4">
    <source>
        <dbReference type="ARBA" id="ARBA00022723"/>
    </source>
</evidence>
<reference evidence="13 14" key="1">
    <citation type="journal article" date="2015" name="Annu Rev Anim Biosci">
        <title>The Genome 10K Project: a way forward.</title>
        <authorList>
            <person name="Koepfli K.P."/>
            <person name="Paten B."/>
            <person name="O'Brien S.J."/>
            <person name="Koepfli K.P."/>
            <person name="Paten B."/>
            <person name="Antunes A."/>
            <person name="Belov K."/>
            <person name="Bustamante C."/>
            <person name="Castoe T.A."/>
            <person name="Clawson H."/>
            <person name="Crawford A.J."/>
            <person name="Diekhans M."/>
            <person name="Distel D."/>
            <person name="Durbin R."/>
            <person name="Earl D."/>
            <person name="Fujita M.K."/>
            <person name="Gamble T."/>
            <person name="Georges A."/>
            <person name="Gemmell N."/>
            <person name="Gilbert M.T."/>
            <person name="Graves J.M."/>
            <person name="Green R.E."/>
            <person name="Hickey G."/>
            <person name="Jarvis E.D."/>
            <person name="Johnson W."/>
            <person name="Komissarov A."/>
            <person name="Korf I."/>
            <person name="Kuhn R."/>
            <person name="Larkin D.M."/>
            <person name="Lewin H."/>
            <person name="Lopez J.V."/>
            <person name="Ma J."/>
            <person name="Marques-Bonet T."/>
            <person name="Miller W."/>
            <person name="Murphy R."/>
            <person name="Pevzner P."/>
            <person name="Shapiro B."/>
            <person name="Steiner C."/>
            <person name="Tamazian G."/>
            <person name="Venkatesh B."/>
            <person name="Wang J."/>
            <person name="Wayne R."/>
            <person name="Wiley E."/>
            <person name="Yang H."/>
            <person name="Zhang G."/>
            <person name="Haussler D."/>
            <person name="Ryder O."/>
            <person name="O'Brien S.J."/>
        </authorList>
    </citation>
    <scope>NUCLEOTIDE SEQUENCE</scope>
</reference>
<dbReference type="Pfam" id="PF00149">
    <property type="entry name" value="Metallophos"/>
    <property type="match status" value="1"/>
</dbReference>
<dbReference type="InterPro" id="IPR029052">
    <property type="entry name" value="Metallo-depent_PP-like"/>
</dbReference>
<dbReference type="Gene3D" id="3.90.780.10">
    <property type="entry name" value="5'-Nucleotidase, C-terminal domain"/>
    <property type="match status" value="2"/>
</dbReference>
<keyword evidence="10" id="KW-1133">Transmembrane helix</keyword>
<dbReference type="GO" id="GO:0005886">
    <property type="term" value="C:plasma membrane"/>
    <property type="evidence" value="ECO:0007669"/>
    <property type="project" value="TreeGrafter"/>
</dbReference>
<evidence type="ECO:0000256" key="5">
    <source>
        <dbReference type="ARBA" id="ARBA00022729"/>
    </source>
</evidence>
<feature type="domain" description="5'-Nucleotidase C-terminal" evidence="12">
    <location>
        <begin position="348"/>
        <end position="400"/>
    </location>
</feature>
<dbReference type="PANTHER" id="PTHR11575">
    <property type="entry name" value="5'-NUCLEOTIDASE-RELATED"/>
    <property type="match status" value="1"/>
</dbReference>
<feature type="domain" description="Calcineurin-like phosphoesterase" evidence="11">
    <location>
        <begin position="30"/>
        <end position="245"/>
    </location>
</feature>
<dbReference type="AlphaFoldDB" id="A0A671DIG6"/>
<evidence type="ECO:0000256" key="7">
    <source>
        <dbReference type="ARBA" id="ARBA00022801"/>
    </source>
</evidence>
<reference evidence="13 14" key="2">
    <citation type="journal article" date="2018" name="Annu Rev Anim Biosci">
        <title>Bat Biology, Genomes, and the Bat1K Project: To Generate Chromosome-Level Genomes for All Living Bat Species.</title>
        <authorList>
            <person name="Teeling E.C."/>
            <person name="Vernes S.C."/>
            <person name="Davalos L.M."/>
            <person name="Ray D.A."/>
            <person name="Gilbert M.T.P."/>
            <person name="Myers E."/>
        </authorList>
    </citation>
    <scope>NUCLEOTIDE SEQUENCE</scope>
</reference>
<proteinExistence type="inferred from homology"/>
<accession>A0A671DIG6</accession>
<sequence length="525" mass="58037">MRAGAAGTPVLWLLALGVLLCPLTAAPWELTILHTNDWHSRLEQTNEDSSKCMNASRCVGGVARLYTKVQQIRRTEPHTLLLDAGDQYQGTIWFTVYKGHEVVHFMNTLGYDAMALGNHEFDNGPEGLINPLLKKAKFPILSANIKAQGPLASQISGLYLPYKILTVGSEVVGIVGYTSRETPVLSNPGTNLRFENEITALQFEVDKLKSLNVNKIIALGHSGFEMDKLIAQKVKGVDIVVGGHTNTFLYTGNPPSKEVPAGKYPFIVTSDDGRKVPVVQAYAFGKYLGYLKVDFDEKGNVITAHGNPILLNSDIPEDPGIKAEIKKWRQKLDNYSSQELGKTIVYLDGTTPSCRFKECNMGNLICDAMINNNLRHLDDMSWNHVSMCILNGGSIRSPIDERNNGIHVVYDLSQKPGNRVVKIEVVCTQCRVPSYEPLKMDEVYKVILPSFLANGGDGYQIIKDEALQHDSGDEDINVVSQYISKLKVIYTGIEGRIMFSAGSHCHGSFSLIFLSFLAIIIVLYQ</sequence>
<feature type="transmembrane region" description="Helical" evidence="10">
    <location>
        <begin position="506"/>
        <end position="524"/>
    </location>
</feature>
<comment type="catalytic activity">
    <reaction evidence="1">
        <text>a ribonucleoside 5'-phosphate + H2O = a ribonucleoside + phosphate</text>
        <dbReference type="Rhea" id="RHEA:12484"/>
        <dbReference type="ChEBI" id="CHEBI:15377"/>
        <dbReference type="ChEBI" id="CHEBI:18254"/>
        <dbReference type="ChEBI" id="CHEBI:43474"/>
        <dbReference type="ChEBI" id="CHEBI:58043"/>
        <dbReference type="EC" id="3.1.3.5"/>
    </reaction>
</comment>
<evidence type="ECO:0000313" key="14">
    <source>
        <dbReference type="Proteomes" id="UP000472240"/>
    </source>
</evidence>
<evidence type="ECO:0000256" key="10">
    <source>
        <dbReference type="SAM" id="Phobius"/>
    </source>
</evidence>
<keyword evidence="4" id="KW-0479">Metal-binding</keyword>
<dbReference type="FunFam" id="3.60.21.10:FF:000020">
    <property type="entry name" value="NT5E isoform 4"/>
    <property type="match status" value="1"/>
</dbReference>
<evidence type="ECO:0000259" key="12">
    <source>
        <dbReference type="Pfam" id="PF02872"/>
    </source>
</evidence>
<dbReference type="CDD" id="cd07409">
    <property type="entry name" value="MPP_CD73_N"/>
    <property type="match status" value="1"/>
</dbReference>
<reference evidence="13" key="4">
    <citation type="submission" date="2025-08" db="UniProtKB">
        <authorList>
            <consortium name="Ensembl"/>
        </authorList>
    </citation>
    <scope>IDENTIFICATION</scope>
</reference>
<dbReference type="InterPro" id="IPR036907">
    <property type="entry name" value="5'-Nucleotdase_C_sf"/>
</dbReference>
<name>A0A671DIG6_RHIFE</name>
<feature type="domain" description="5'-Nucleotidase C-terminal" evidence="12">
    <location>
        <begin position="405"/>
        <end position="463"/>
    </location>
</feature>
<dbReference type="EC" id="3.1.3.5" evidence="3"/>
<evidence type="ECO:0000256" key="6">
    <source>
        <dbReference type="ARBA" id="ARBA00022741"/>
    </source>
</evidence>
<keyword evidence="10" id="KW-0472">Membrane</keyword>
<organism evidence="13 14">
    <name type="scientific">Rhinolophus ferrumequinum</name>
    <name type="common">Greater horseshoe bat</name>
    <dbReference type="NCBI Taxonomy" id="59479"/>
    <lineage>
        <taxon>Eukaryota</taxon>
        <taxon>Metazoa</taxon>
        <taxon>Chordata</taxon>
        <taxon>Craniata</taxon>
        <taxon>Vertebrata</taxon>
        <taxon>Euteleostomi</taxon>
        <taxon>Mammalia</taxon>
        <taxon>Eutheria</taxon>
        <taxon>Laurasiatheria</taxon>
        <taxon>Chiroptera</taxon>
        <taxon>Yinpterochiroptera</taxon>
        <taxon>Rhinolophoidea</taxon>
        <taxon>Rhinolophidae</taxon>
        <taxon>Rhinolophinae</taxon>
        <taxon>Rhinolophus</taxon>
    </lineage>
</organism>
<keyword evidence="10" id="KW-0812">Transmembrane</keyword>
<evidence type="ECO:0000256" key="9">
    <source>
        <dbReference type="RuleBase" id="RU362119"/>
    </source>
</evidence>
<dbReference type="SUPFAM" id="SSF56300">
    <property type="entry name" value="Metallo-dependent phosphatases"/>
    <property type="match status" value="1"/>
</dbReference>
<dbReference type="InterPro" id="IPR008334">
    <property type="entry name" value="5'-Nucleotdase_C"/>
</dbReference>
<evidence type="ECO:0000259" key="11">
    <source>
        <dbReference type="Pfam" id="PF00149"/>
    </source>
</evidence>
<dbReference type="PROSITE" id="PS00785">
    <property type="entry name" value="5_NUCLEOTIDASE_1"/>
    <property type="match status" value="1"/>
</dbReference>
<evidence type="ECO:0000256" key="2">
    <source>
        <dbReference type="ARBA" id="ARBA00006654"/>
    </source>
</evidence>
<evidence type="ECO:0000313" key="13">
    <source>
        <dbReference type="Ensembl" id="ENSRFEP00010000706.1"/>
    </source>
</evidence>
<keyword evidence="6 9" id="KW-0547">Nucleotide-binding</keyword>
<dbReference type="PROSITE" id="PS00786">
    <property type="entry name" value="5_NUCLEOTIDASE_2"/>
    <property type="match status" value="1"/>
</dbReference>
<protein>
    <recommendedName>
        <fullName evidence="3">5'-nucleotidase</fullName>
        <ecNumber evidence="3">3.1.3.5</ecNumber>
    </recommendedName>
    <alternativeName>
        <fullName evidence="8">Ecto-5'-nucleotidase</fullName>
    </alternativeName>
</protein>